<evidence type="ECO:0000256" key="6">
    <source>
        <dbReference type="ARBA" id="ARBA00023315"/>
    </source>
</evidence>
<proteinExistence type="inferred from homology"/>
<dbReference type="EC" id="2.3.1.122" evidence="3"/>
<dbReference type="InterPro" id="IPR029058">
    <property type="entry name" value="AB_hydrolase_fold"/>
</dbReference>
<comment type="caution">
    <text evidence="10">The sequence shown here is derived from an EMBL/GenBank/DDBJ whole genome shotgun (WGS) entry which is preliminary data.</text>
</comment>
<evidence type="ECO:0000256" key="5">
    <source>
        <dbReference type="ARBA" id="ARBA00022679"/>
    </source>
</evidence>
<dbReference type="InterPro" id="IPR050583">
    <property type="entry name" value="Mycobacterial_A85_antigen"/>
</dbReference>
<reference evidence="10 11" key="1">
    <citation type="submission" date="2024-06" db="EMBL/GenBank/DDBJ databases">
        <title>The Natural Products Discovery Center: Release of the First 8490 Sequenced Strains for Exploring Actinobacteria Biosynthetic Diversity.</title>
        <authorList>
            <person name="Kalkreuter E."/>
            <person name="Kautsar S.A."/>
            <person name="Yang D."/>
            <person name="Bader C.D."/>
            <person name="Teijaro C.N."/>
            <person name="Fluegel L."/>
            <person name="Davis C.M."/>
            <person name="Simpson J.R."/>
            <person name="Lauterbach L."/>
            <person name="Steele A.D."/>
            <person name="Gui C."/>
            <person name="Meng S."/>
            <person name="Li G."/>
            <person name="Viehrig K."/>
            <person name="Ye F."/>
            <person name="Su P."/>
            <person name="Kiefer A.F."/>
            <person name="Nichols A."/>
            <person name="Cepeda A.J."/>
            <person name="Yan W."/>
            <person name="Fan B."/>
            <person name="Jiang Y."/>
            <person name="Adhikari A."/>
            <person name="Zheng C.-J."/>
            <person name="Schuster L."/>
            <person name="Cowan T.M."/>
            <person name="Smanski M.J."/>
            <person name="Chevrette M.G."/>
            <person name="De Carvalho L.P.S."/>
            <person name="Shen B."/>
        </authorList>
    </citation>
    <scope>NUCLEOTIDE SEQUENCE [LARGE SCALE GENOMIC DNA]</scope>
    <source>
        <strain evidence="10 11">NPDC048946</strain>
    </source>
</reference>
<organism evidence="10 11">
    <name type="scientific">Streptodolium elevatio</name>
    <dbReference type="NCBI Taxonomy" id="3157996"/>
    <lineage>
        <taxon>Bacteria</taxon>
        <taxon>Bacillati</taxon>
        <taxon>Actinomycetota</taxon>
        <taxon>Actinomycetes</taxon>
        <taxon>Kitasatosporales</taxon>
        <taxon>Streptomycetaceae</taxon>
        <taxon>Streptodolium</taxon>
    </lineage>
</organism>
<dbReference type="InterPro" id="IPR006311">
    <property type="entry name" value="TAT_signal"/>
</dbReference>
<dbReference type="GO" id="GO:0016787">
    <property type="term" value="F:hydrolase activity"/>
    <property type="evidence" value="ECO:0007669"/>
    <property type="project" value="UniProtKB-KW"/>
</dbReference>
<dbReference type="RefSeq" id="WP_358348971.1">
    <property type="nucleotide sequence ID" value="NZ_JBEZFP010000007.1"/>
</dbReference>
<dbReference type="PANTHER" id="PTHR48098:SF1">
    <property type="entry name" value="DIACYLGLYCEROL ACYLTRANSFERASE_MYCOLYLTRANSFERASE AG85A"/>
    <property type="match status" value="1"/>
</dbReference>
<comment type="catalytic activity">
    <reaction evidence="8">
        <text>an acyl-CoA + a 1,2-diacyl-sn-glycerol = a triacyl-sn-glycerol + CoA</text>
        <dbReference type="Rhea" id="RHEA:10868"/>
        <dbReference type="ChEBI" id="CHEBI:17815"/>
        <dbReference type="ChEBI" id="CHEBI:57287"/>
        <dbReference type="ChEBI" id="CHEBI:58342"/>
        <dbReference type="ChEBI" id="CHEBI:64615"/>
        <dbReference type="EC" id="2.3.1.20"/>
    </reaction>
</comment>
<accession>A0ABV3DAD8</accession>
<dbReference type="Gene3D" id="3.40.50.1820">
    <property type="entry name" value="alpha/beta hydrolase"/>
    <property type="match status" value="1"/>
</dbReference>
<keyword evidence="6" id="KW-0012">Acyltransferase</keyword>
<evidence type="ECO:0000313" key="11">
    <source>
        <dbReference type="Proteomes" id="UP001551482"/>
    </source>
</evidence>
<dbReference type="SUPFAM" id="SSF53474">
    <property type="entry name" value="alpha/beta-Hydrolases"/>
    <property type="match status" value="1"/>
</dbReference>
<dbReference type="Pfam" id="PF00756">
    <property type="entry name" value="Esterase"/>
    <property type="match status" value="1"/>
</dbReference>
<sequence>MSAPRITRRGFVVAATAVSGSVLVPGTAAATPRPAPPSTRHPRVVGEVRVDARTLDLTVDSPALGRPAAVRLLLPPGWNRTARRTWPVLYLLHGAFGDHTSWTRYGISDIVGNTDVIVVMPEGGATGYYSNWWNHGDWGSPAWETFHTRELRRLLEGGYRAGHARAAAGLSMGGQGAFTYAARNPGMFRAAASFSGVLHTAMVEGDLSGPEVIKKFIGFSGADPTAIWGDPVAQRHLWAAFNPYDLAFLLRGVRLFASWGTGAPGPLDPAGTTTDDIERLCGTMSRMFADRARRLRLDLTVSTGPGTHTTAYFRQGLVNSFPMLMAAVGAHRR</sequence>
<dbReference type="EC" id="2.3.1.20" evidence="4"/>
<evidence type="ECO:0000256" key="2">
    <source>
        <dbReference type="ARBA" id="ARBA00005874"/>
    </source>
</evidence>
<comment type="similarity">
    <text evidence="2">Belongs to the mycobacterial A85 antigen family.</text>
</comment>
<gene>
    <name evidence="10" type="ORF">AB0C36_04270</name>
</gene>
<dbReference type="EMBL" id="JBEZFP010000007">
    <property type="protein sequence ID" value="MEU8132706.1"/>
    <property type="molecule type" value="Genomic_DNA"/>
</dbReference>
<dbReference type="PANTHER" id="PTHR48098">
    <property type="entry name" value="ENTEROCHELIN ESTERASE-RELATED"/>
    <property type="match status" value="1"/>
</dbReference>
<keyword evidence="9" id="KW-0732">Signal</keyword>
<keyword evidence="5" id="KW-0808">Transferase</keyword>
<comment type="catalytic activity">
    <reaction evidence="1">
        <text>2 alpha,alpha'-trehalose 6-mycolate = alpha,alpha'-trehalose 6,6'-bismycolate + alpha,alpha-trehalose</text>
        <dbReference type="Rhea" id="RHEA:23472"/>
        <dbReference type="ChEBI" id="CHEBI:16551"/>
        <dbReference type="ChEBI" id="CHEBI:18195"/>
        <dbReference type="ChEBI" id="CHEBI:18234"/>
        <dbReference type="EC" id="2.3.1.122"/>
    </reaction>
</comment>
<dbReference type="Proteomes" id="UP001551482">
    <property type="component" value="Unassembled WGS sequence"/>
</dbReference>
<feature type="signal peptide" evidence="9">
    <location>
        <begin position="1"/>
        <end position="30"/>
    </location>
</feature>
<evidence type="ECO:0000256" key="3">
    <source>
        <dbReference type="ARBA" id="ARBA00012820"/>
    </source>
</evidence>
<name>A0ABV3DAD8_9ACTN</name>
<keyword evidence="11" id="KW-1185">Reference proteome</keyword>
<evidence type="ECO:0000313" key="10">
    <source>
        <dbReference type="EMBL" id="MEU8132706.1"/>
    </source>
</evidence>
<dbReference type="InterPro" id="IPR000801">
    <property type="entry name" value="Esterase-like"/>
</dbReference>
<evidence type="ECO:0000256" key="7">
    <source>
        <dbReference type="ARBA" id="ARBA00032572"/>
    </source>
</evidence>
<evidence type="ECO:0000256" key="8">
    <source>
        <dbReference type="ARBA" id="ARBA00048109"/>
    </source>
</evidence>
<dbReference type="PROSITE" id="PS51318">
    <property type="entry name" value="TAT"/>
    <property type="match status" value="1"/>
</dbReference>
<feature type="chain" id="PRO_5046357558" description="Acyl-CoA:diacylglycerol acyltransferase" evidence="9">
    <location>
        <begin position="31"/>
        <end position="333"/>
    </location>
</feature>
<evidence type="ECO:0000256" key="4">
    <source>
        <dbReference type="ARBA" id="ARBA00013244"/>
    </source>
</evidence>
<keyword evidence="10" id="KW-0378">Hydrolase</keyword>
<evidence type="ECO:0000256" key="9">
    <source>
        <dbReference type="SAM" id="SignalP"/>
    </source>
</evidence>
<evidence type="ECO:0000256" key="1">
    <source>
        <dbReference type="ARBA" id="ARBA00000697"/>
    </source>
</evidence>
<protein>
    <recommendedName>
        <fullName evidence="7">Acyl-CoA:diacylglycerol acyltransferase</fullName>
        <ecNumber evidence="3">2.3.1.122</ecNumber>
        <ecNumber evidence="4">2.3.1.20</ecNumber>
    </recommendedName>
</protein>